<dbReference type="GO" id="GO:0032981">
    <property type="term" value="P:mitochondrial respiratory chain complex I assembly"/>
    <property type="evidence" value="ECO:0007669"/>
    <property type="project" value="TreeGrafter"/>
</dbReference>
<keyword evidence="6" id="KW-1185">Reference proteome</keyword>
<gene>
    <name evidence="5" type="ORF">CUNI_LOCUS3095</name>
</gene>
<evidence type="ECO:0000256" key="2">
    <source>
        <dbReference type="ARBA" id="ARBA00039785"/>
    </source>
</evidence>
<sequence>MSCPMLRSLCRSTLKSVLLKTHHCKQFVKLRSSLGSARFVTTDESDKPDVQKRIPRAGHFRSAWDVMKEEFEGMKTMKPPGTVVPRETDVLIIGGGVVGSSVAYWLKHEDPAGSNVTVIERDPVYTRASSMLSWEGINFRSSIPENVQLSLYTSDFLRDIKQHLNVLHEASPDVQFNHQGYLLLAEEKDAERLAEDVVMQQDLGARVVLLTKRQLTERYPWMDFEGIECGSLGLEGEGWLDPWSYLRALKQKNISLGVKYVHGELTGFELVEIETDGPVKFKLDAGVTRTPDGREHETKFCLAINCAGPWAADVAEMARVGTGEGDLAVPLPVEPRKRYAFVNHLPSGPKLDCPLVKDPSGLFFHREGFGGHYVCGLDPVSEVDEPVIANFEVDFGFYDEKVLPKLTKRVPEFSKSNLKTAWAGYKDHNIVDQSPVIGPHPYLRNFLFANGLEGQGLQYSAGIGRALMEYILDNGYKVAKLDRFHFDRFLVDDPEQEQLTG</sequence>
<reference evidence="5" key="1">
    <citation type="submission" date="2021-04" db="EMBL/GenBank/DDBJ databases">
        <authorList>
            <consortium name="Molecular Ecology Group"/>
        </authorList>
    </citation>
    <scope>NUCLEOTIDE SEQUENCE</scope>
</reference>
<evidence type="ECO:0000256" key="1">
    <source>
        <dbReference type="ARBA" id="ARBA00023002"/>
    </source>
</evidence>
<dbReference type="OrthoDB" id="424974at2759"/>
<accession>A0A8S3YKG5</accession>
<name>A0A8S3YKG5_9EUPU</name>
<dbReference type="Gene3D" id="3.50.50.60">
    <property type="entry name" value="FAD/NAD(P)-binding domain"/>
    <property type="match status" value="1"/>
</dbReference>
<keyword evidence="1" id="KW-0560">Oxidoreductase</keyword>
<organism evidence="5 6">
    <name type="scientific">Candidula unifasciata</name>
    <dbReference type="NCBI Taxonomy" id="100452"/>
    <lineage>
        <taxon>Eukaryota</taxon>
        <taxon>Metazoa</taxon>
        <taxon>Spiralia</taxon>
        <taxon>Lophotrochozoa</taxon>
        <taxon>Mollusca</taxon>
        <taxon>Gastropoda</taxon>
        <taxon>Heterobranchia</taxon>
        <taxon>Euthyneura</taxon>
        <taxon>Panpulmonata</taxon>
        <taxon>Eupulmonata</taxon>
        <taxon>Stylommatophora</taxon>
        <taxon>Helicina</taxon>
        <taxon>Helicoidea</taxon>
        <taxon>Geomitridae</taxon>
        <taxon>Candidula</taxon>
    </lineage>
</organism>
<dbReference type="InterPro" id="IPR036188">
    <property type="entry name" value="FAD/NAD-bd_sf"/>
</dbReference>
<dbReference type="SUPFAM" id="SSF51905">
    <property type="entry name" value="FAD/NAD(P)-binding domain"/>
    <property type="match status" value="1"/>
</dbReference>
<protein>
    <recommendedName>
        <fullName evidence="2">FAD-dependent oxidoreductase domain-containing protein 1</fullName>
    </recommendedName>
</protein>
<dbReference type="Pfam" id="PF01266">
    <property type="entry name" value="DAO"/>
    <property type="match status" value="1"/>
</dbReference>
<dbReference type="GO" id="GO:0016491">
    <property type="term" value="F:oxidoreductase activity"/>
    <property type="evidence" value="ECO:0007669"/>
    <property type="project" value="UniProtKB-KW"/>
</dbReference>
<dbReference type="Gene3D" id="3.30.9.10">
    <property type="entry name" value="D-Amino Acid Oxidase, subunit A, domain 2"/>
    <property type="match status" value="1"/>
</dbReference>
<evidence type="ECO:0000259" key="4">
    <source>
        <dbReference type="Pfam" id="PF01266"/>
    </source>
</evidence>
<evidence type="ECO:0000256" key="3">
    <source>
        <dbReference type="ARBA" id="ARBA00046185"/>
    </source>
</evidence>
<evidence type="ECO:0000313" key="6">
    <source>
        <dbReference type="Proteomes" id="UP000678393"/>
    </source>
</evidence>
<proteinExistence type="predicted"/>
<dbReference type="InterPro" id="IPR006076">
    <property type="entry name" value="FAD-dep_OxRdtase"/>
</dbReference>
<comment type="caution">
    <text evidence="5">The sequence shown here is derived from an EMBL/GenBank/DDBJ whole genome shotgun (WGS) entry which is preliminary data.</text>
</comment>
<dbReference type="PANTHER" id="PTHR13847:SF287">
    <property type="entry name" value="FAD-DEPENDENT OXIDOREDUCTASE DOMAIN-CONTAINING PROTEIN 1"/>
    <property type="match status" value="1"/>
</dbReference>
<dbReference type="Proteomes" id="UP000678393">
    <property type="component" value="Unassembled WGS sequence"/>
</dbReference>
<dbReference type="GO" id="GO:0005739">
    <property type="term" value="C:mitochondrion"/>
    <property type="evidence" value="ECO:0007669"/>
    <property type="project" value="GOC"/>
</dbReference>
<dbReference type="PANTHER" id="PTHR13847">
    <property type="entry name" value="SARCOSINE DEHYDROGENASE-RELATED"/>
    <property type="match status" value="1"/>
</dbReference>
<dbReference type="AlphaFoldDB" id="A0A8S3YKG5"/>
<comment type="function">
    <text evidence="3">Required for the assembly of the mitochondrial membrane respiratory chain NADH dehydrogenase (Complex I). Involved in mid-late stages of complex I assembly.</text>
</comment>
<evidence type="ECO:0000313" key="5">
    <source>
        <dbReference type="EMBL" id="CAG5117537.1"/>
    </source>
</evidence>
<dbReference type="EMBL" id="CAJHNH020000420">
    <property type="protein sequence ID" value="CAG5117537.1"/>
    <property type="molecule type" value="Genomic_DNA"/>
</dbReference>
<feature type="domain" description="FAD dependent oxidoreductase" evidence="4">
    <location>
        <begin position="89"/>
        <end position="468"/>
    </location>
</feature>